<dbReference type="SUPFAM" id="SSF55874">
    <property type="entry name" value="ATPase domain of HSP90 chaperone/DNA topoisomerase II/histidine kinase"/>
    <property type="match status" value="1"/>
</dbReference>
<dbReference type="GO" id="GO:0000156">
    <property type="term" value="F:phosphorelay response regulator activity"/>
    <property type="evidence" value="ECO:0007669"/>
    <property type="project" value="TreeGrafter"/>
</dbReference>
<dbReference type="InterPro" id="IPR003018">
    <property type="entry name" value="GAF"/>
</dbReference>
<evidence type="ECO:0000313" key="9">
    <source>
        <dbReference type="Proteomes" id="UP000268233"/>
    </source>
</evidence>
<evidence type="ECO:0000256" key="2">
    <source>
        <dbReference type="ARBA" id="ARBA00012438"/>
    </source>
</evidence>
<keyword evidence="9" id="KW-1185">Reference proteome</keyword>
<dbReference type="InterPro" id="IPR013656">
    <property type="entry name" value="PAS_4"/>
</dbReference>
<evidence type="ECO:0000313" key="8">
    <source>
        <dbReference type="EMBL" id="RKS78068.1"/>
    </source>
</evidence>
<proteinExistence type="predicted"/>
<dbReference type="PANTHER" id="PTHR42878">
    <property type="entry name" value="TWO-COMPONENT HISTIDINE KINASE"/>
    <property type="match status" value="1"/>
</dbReference>
<dbReference type="SMART" id="SM00387">
    <property type="entry name" value="HATPase_c"/>
    <property type="match status" value="1"/>
</dbReference>
<dbReference type="PRINTS" id="PR00344">
    <property type="entry name" value="BCTRLSENSOR"/>
</dbReference>
<dbReference type="InterPro" id="IPR000014">
    <property type="entry name" value="PAS"/>
</dbReference>
<dbReference type="SUPFAM" id="SSF55781">
    <property type="entry name" value="GAF domain-like"/>
    <property type="match status" value="1"/>
</dbReference>
<dbReference type="GO" id="GO:0030295">
    <property type="term" value="F:protein kinase activator activity"/>
    <property type="evidence" value="ECO:0007669"/>
    <property type="project" value="TreeGrafter"/>
</dbReference>
<evidence type="ECO:0000259" key="6">
    <source>
        <dbReference type="PROSITE" id="PS50109"/>
    </source>
</evidence>
<sequence length="663" mass="71893">MSNNECGSPRPDIGTNEGLVVSASGGEIVETTGLVSRVTGYSKAELLAMPLSALFCAAGTDDSDKQVGTALSETDGRSYVVLECADGTRTTVEQHSYTVRIGPQTYVCTTLRLPAAEPESLTLPGKDAFRRLHKAAMESESVADTAQRLLTLGCDYLGADAGALARIDDATYTVEYTSSESAVYEPGQSMPLGETIASEVITGAVTDPATFVVGEGQHSSLDAHGAYAGAPVAVGEDTYGVIEFTGLATREGAFGQSEREFVDFTAQWLGSKIEQERQSKRLERCEMALETVDEPAHALETDAVDDLLSHTRGTTASKQRARLFDSVFNQTYQFTVLLEPDGTVIETNDATLEFGGFNRADMVGKPFAEAPWWSHSETVRDRVWDALKRAADGESARYETEVRDSQEVGTIDFTVKPVTNEDGCVNMLVVEGRDITKQSRHRDHLQVMQRVMRHHMRNDLTKLRGFTGALYTLPDSEAQSRYFERIEAILDKWTDMTEKTRQIGQVLEEQRHSQATTAVDELVAHATARADEFVAETRIRNDLPDGVTPHLPTVMREAVSELLGNAADATPDSNGQITVTLSQTADDWVGITVADNGFGLPDAEASVLRTGEETPLNHGQGIGLCMVRMIVKQVGGDVSVDVTQGGTEVTLHVPASESLRKRG</sequence>
<dbReference type="PROSITE" id="PS50109">
    <property type="entry name" value="HIS_KIN"/>
    <property type="match status" value="1"/>
</dbReference>
<evidence type="ECO:0000256" key="4">
    <source>
        <dbReference type="ARBA" id="ARBA00022777"/>
    </source>
</evidence>
<dbReference type="InterPro" id="IPR004358">
    <property type="entry name" value="Sig_transdc_His_kin-like_C"/>
</dbReference>
<dbReference type="Pfam" id="PF08448">
    <property type="entry name" value="PAS_4"/>
    <property type="match status" value="1"/>
</dbReference>
<feature type="domain" description="PAS" evidence="7">
    <location>
        <begin position="320"/>
        <end position="365"/>
    </location>
</feature>
<organism evidence="8 9">
    <name type="scientific">Haloarcula quadrata</name>
    <dbReference type="NCBI Taxonomy" id="182779"/>
    <lineage>
        <taxon>Archaea</taxon>
        <taxon>Methanobacteriati</taxon>
        <taxon>Methanobacteriota</taxon>
        <taxon>Stenosarchaea group</taxon>
        <taxon>Halobacteria</taxon>
        <taxon>Halobacteriales</taxon>
        <taxon>Haloarculaceae</taxon>
        <taxon>Haloarcula</taxon>
    </lineage>
</organism>
<evidence type="ECO:0000256" key="1">
    <source>
        <dbReference type="ARBA" id="ARBA00000085"/>
    </source>
</evidence>
<dbReference type="Gene3D" id="3.30.450.20">
    <property type="entry name" value="PAS domain"/>
    <property type="match status" value="1"/>
</dbReference>
<dbReference type="EMBL" id="RBWW01000002">
    <property type="protein sequence ID" value="RKS78068.1"/>
    <property type="molecule type" value="Genomic_DNA"/>
</dbReference>
<dbReference type="Proteomes" id="UP000268233">
    <property type="component" value="Unassembled WGS sequence"/>
</dbReference>
<feature type="domain" description="Histidine kinase" evidence="6">
    <location>
        <begin position="451"/>
        <end position="657"/>
    </location>
</feature>
<name>A0A495QV95_9EURY</name>
<dbReference type="InterPro" id="IPR036890">
    <property type="entry name" value="HATPase_C_sf"/>
</dbReference>
<reference evidence="8 9" key="1">
    <citation type="submission" date="2018-10" db="EMBL/GenBank/DDBJ databases">
        <title>Genomic Encyclopedia of Archaeal and Bacterial Type Strains, Phase II (KMG-II): from individual species to whole genera.</title>
        <authorList>
            <person name="Goeker M."/>
        </authorList>
    </citation>
    <scope>NUCLEOTIDE SEQUENCE [LARGE SCALE GENOMIC DNA]</scope>
    <source>
        <strain evidence="8 9">DSM 11927</strain>
    </source>
</reference>
<dbReference type="InterPro" id="IPR050351">
    <property type="entry name" value="BphY/WalK/GraS-like"/>
</dbReference>
<accession>A0A495QV95</accession>
<comment type="caution">
    <text evidence="8">The sequence shown here is derived from an EMBL/GenBank/DDBJ whole genome shotgun (WGS) entry which is preliminary data.</text>
</comment>
<dbReference type="GO" id="GO:0007234">
    <property type="term" value="P:osmosensory signaling via phosphorelay pathway"/>
    <property type="evidence" value="ECO:0007669"/>
    <property type="project" value="TreeGrafter"/>
</dbReference>
<dbReference type="InterPro" id="IPR003594">
    <property type="entry name" value="HATPase_dom"/>
</dbReference>
<dbReference type="InterPro" id="IPR005467">
    <property type="entry name" value="His_kinase_dom"/>
</dbReference>
<dbReference type="RefSeq" id="WP_121304013.1">
    <property type="nucleotide sequence ID" value="NZ_RBWW01000002.1"/>
</dbReference>
<keyword evidence="3" id="KW-0808">Transferase</keyword>
<dbReference type="GO" id="GO:0016020">
    <property type="term" value="C:membrane"/>
    <property type="evidence" value="ECO:0007669"/>
    <property type="project" value="UniProtKB-SubCell"/>
</dbReference>
<dbReference type="NCBIfam" id="TIGR00229">
    <property type="entry name" value="sensory_box"/>
    <property type="match status" value="1"/>
</dbReference>
<dbReference type="PANTHER" id="PTHR42878:SF14">
    <property type="entry name" value="OSMOLARITY TWO-COMPONENT SYSTEM PROTEIN SSK1"/>
    <property type="match status" value="1"/>
</dbReference>
<gene>
    <name evidence="8" type="ORF">BDK61_3708</name>
</gene>
<keyword evidence="5" id="KW-0472">Membrane</keyword>
<protein>
    <recommendedName>
        <fullName evidence="2">histidine kinase</fullName>
        <ecNumber evidence="2">2.7.13.3</ecNumber>
    </recommendedName>
</protein>
<evidence type="ECO:0000256" key="5">
    <source>
        <dbReference type="ARBA" id="ARBA00023136"/>
    </source>
</evidence>
<dbReference type="Pfam" id="PF13185">
    <property type="entry name" value="GAF_2"/>
    <property type="match status" value="1"/>
</dbReference>
<dbReference type="Gene3D" id="3.30.565.10">
    <property type="entry name" value="Histidine kinase-like ATPase, C-terminal domain"/>
    <property type="match status" value="1"/>
</dbReference>
<dbReference type="PROSITE" id="PS50112">
    <property type="entry name" value="PAS"/>
    <property type="match status" value="1"/>
</dbReference>
<dbReference type="SMART" id="SM00065">
    <property type="entry name" value="GAF"/>
    <property type="match status" value="1"/>
</dbReference>
<dbReference type="AlphaFoldDB" id="A0A495QV95"/>
<dbReference type="SUPFAM" id="SSF55785">
    <property type="entry name" value="PYP-like sensor domain (PAS domain)"/>
    <property type="match status" value="2"/>
</dbReference>
<dbReference type="InterPro" id="IPR029016">
    <property type="entry name" value="GAF-like_dom_sf"/>
</dbReference>
<dbReference type="Gene3D" id="3.30.450.40">
    <property type="match status" value="1"/>
</dbReference>
<dbReference type="CDD" id="cd00130">
    <property type="entry name" value="PAS"/>
    <property type="match status" value="1"/>
</dbReference>
<dbReference type="GO" id="GO:0004673">
    <property type="term" value="F:protein histidine kinase activity"/>
    <property type="evidence" value="ECO:0007669"/>
    <property type="project" value="UniProtKB-EC"/>
</dbReference>
<keyword evidence="4" id="KW-0418">Kinase</keyword>
<evidence type="ECO:0000259" key="7">
    <source>
        <dbReference type="PROSITE" id="PS50112"/>
    </source>
</evidence>
<dbReference type="InterPro" id="IPR035965">
    <property type="entry name" value="PAS-like_dom_sf"/>
</dbReference>
<evidence type="ECO:0000256" key="3">
    <source>
        <dbReference type="ARBA" id="ARBA00022679"/>
    </source>
</evidence>
<dbReference type="Pfam" id="PF02518">
    <property type="entry name" value="HATPase_c"/>
    <property type="match status" value="1"/>
</dbReference>
<comment type="catalytic activity">
    <reaction evidence="1">
        <text>ATP + protein L-histidine = ADP + protein N-phospho-L-histidine.</text>
        <dbReference type="EC" id="2.7.13.3"/>
    </reaction>
</comment>
<dbReference type="SMART" id="SM00091">
    <property type="entry name" value="PAS"/>
    <property type="match status" value="1"/>
</dbReference>
<dbReference type="EC" id="2.7.13.3" evidence="2"/>